<reference evidence="1 2" key="1">
    <citation type="journal article" date="2016" name="Int. J. Syst. Evol. Microbiol.">
        <title>Chitinibacter fontanus sp. nov., isolated from a spring.</title>
        <authorList>
            <person name="Sheu S.Y."/>
            <person name="Li Y.S."/>
            <person name="Young C.C."/>
            <person name="Chen W.M."/>
        </authorList>
    </citation>
    <scope>NUCLEOTIDE SEQUENCE [LARGE SCALE GENOMIC DNA]</scope>
    <source>
        <strain evidence="1 2">STM-7</strain>
    </source>
</reference>
<protein>
    <submittedName>
        <fullName evidence="1">Uncharacterized protein</fullName>
    </submittedName>
</protein>
<gene>
    <name evidence="1" type="ORF">HZU75_06540</name>
</gene>
<proteinExistence type="predicted"/>
<organism evidence="1 2">
    <name type="scientific">Chitinibacter fontanus</name>
    <dbReference type="NCBI Taxonomy" id="1737446"/>
    <lineage>
        <taxon>Bacteria</taxon>
        <taxon>Pseudomonadati</taxon>
        <taxon>Pseudomonadota</taxon>
        <taxon>Betaproteobacteria</taxon>
        <taxon>Neisseriales</taxon>
        <taxon>Chitinibacteraceae</taxon>
        <taxon>Chitinibacter</taxon>
    </lineage>
</organism>
<dbReference type="AlphaFoldDB" id="A0A7D5V975"/>
<dbReference type="RefSeq" id="WP_180308343.1">
    <property type="nucleotide sequence ID" value="NZ_CP058952.1"/>
</dbReference>
<keyword evidence="2" id="KW-1185">Reference proteome</keyword>
<evidence type="ECO:0000313" key="1">
    <source>
        <dbReference type="EMBL" id="QLI81216.1"/>
    </source>
</evidence>
<sequence length="166" mass="18668">MNEVAYALCKKQVIGVAMWLSSMCIANQALHDAYVDFSIEGDLYHEEINIPMDEKYSLFVMFKPENKEQPNSLYKFICSNEMAIGSTKPVIDFELKILDLHGKIVSINKFSPDCSQNVAGKNVIRFGVLELKKGKYKAQVTNKNAFAYPENGKFQILMRGVGAGFP</sequence>
<dbReference type="Proteomes" id="UP000510822">
    <property type="component" value="Chromosome"/>
</dbReference>
<name>A0A7D5V975_9NEIS</name>
<dbReference type="EMBL" id="CP058952">
    <property type="protein sequence ID" value="QLI81216.1"/>
    <property type="molecule type" value="Genomic_DNA"/>
</dbReference>
<accession>A0A7D5V975</accession>
<evidence type="ECO:0000313" key="2">
    <source>
        <dbReference type="Proteomes" id="UP000510822"/>
    </source>
</evidence>
<dbReference type="KEGG" id="cfon:HZU75_06540"/>